<dbReference type="Pfam" id="PF07686">
    <property type="entry name" value="V-set"/>
    <property type="match status" value="1"/>
</dbReference>
<evidence type="ECO:0000313" key="4">
    <source>
        <dbReference type="EMBL" id="CAK6983361.1"/>
    </source>
</evidence>
<feature type="non-terminal residue" evidence="4">
    <location>
        <position position="1"/>
    </location>
</feature>
<reference evidence="4 5" key="1">
    <citation type="submission" date="2024-01" db="EMBL/GenBank/DDBJ databases">
        <authorList>
            <person name="Alioto T."/>
            <person name="Alioto T."/>
            <person name="Gomez Garrido J."/>
        </authorList>
    </citation>
    <scope>NUCLEOTIDE SEQUENCE [LARGE SCALE GENOMIC DNA]</scope>
</reference>
<dbReference type="InterPro" id="IPR007110">
    <property type="entry name" value="Ig-like_dom"/>
</dbReference>
<accession>A0AAV1QGD2</accession>
<dbReference type="PROSITE" id="PS50835">
    <property type="entry name" value="IG_LIKE"/>
    <property type="match status" value="1"/>
</dbReference>
<keyword evidence="5" id="KW-1185">Reference proteome</keyword>
<organism evidence="4 5">
    <name type="scientific">Scomber scombrus</name>
    <name type="common">Atlantic mackerel</name>
    <name type="synonym">Scomber vernalis</name>
    <dbReference type="NCBI Taxonomy" id="13677"/>
    <lineage>
        <taxon>Eukaryota</taxon>
        <taxon>Metazoa</taxon>
        <taxon>Chordata</taxon>
        <taxon>Craniata</taxon>
        <taxon>Vertebrata</taxon>
        <taxon>Euteleostomi</taxon>
        <taxon>Actinopterygii</taxon>
        <taxon>Neopterygii</taxon>
        <taxon>Teleostei</taxon>
        <taxon>Neoteleostei</taxon>
        <taxon>Acanthomorphata</taxon>
        <taxon>Pelagiaria</taxon>
        <taxon>Scombriformes</taxon>
        <taxon>Scombridae</taxon>
        <taxon>Scomber</taxon>
    </lineage>
</organism>
<comment type="caution">
    <text evidence="4">The sequence shown here is derived from an EMBL/GenBank/DDBJ whole genome shotgun (WGS) entry which is preliminary data.</text>
</comment>
<dbReference type="InterPro" id="IPR013106">
    <property type="entry name" value="Ig_V-set"/>
</dbReference>
<feature type="transmembrane region" description="Helical" evidence="2">
    <location>
        <begin position="136"/>
        <end position="161"/>
    </location>
</feature>
<proteinExistence type="predicted"/>
<dbReference type="SUPFAM" id="SSF48726">
    <property type="entry name" value="Immunoglobulin"/>
    <property type="match status" value="1"/>
</dbReference>
<keyword evidence="2" id="KW-1133">Transmembrane helix</keyword>
<dbReference type="Proteomes" id="UP001314229">
    <property type="component" value="Unassembled WGS sequence"/>
</dbReference>
<dbReference type="AlphaFoldDB" id="A0AAV1QGD2"/>
<dbReference type="EMBL" id="CAWUFR010001285">
    <property type="protein sequence ID" value="CAK6983361.1"/>
    <property type="molecule type" value="Genomic_DNA"/>
</dbReference>
<feature type="domain" description="Ig-like" evidence="3">
    <location>
        <begin position="1"/>
        <end position="88"/>
    </location>
</feature>
<dbReference type="Gene3D" id="2.60.40.10">
    <property type="entry name" value="Immunoglobulins"/>
    <property type="match status" value="1"/>
</dbReference>
<sequence>TQISKTVLKGTVAQLPCPPPHLPQGDVTWSRYMGGQKVILVTIQNGQERIPDKHYGSLADGSLVITNVKINDSMMYLCNGKQIYLQVTTDPNMLVPSARPEDGNVAVTPVNDRPDFGLGPGQDGEAAAEDQQSSDFWKVAVGAVIGAALVILTALMLRFYLKKRTERNTNNNKPVTEVIYEEIETMPPRMDSDVECPYYWASISETPSTSTPPPADNLYSTVNKLRTKECSNQEYVYALAQNPLQKD</sequence>
<dbReference type="InterPro" id="IPR013783">
    <property type="entry name" value="Ig-like_fold"/>
</dbReference>
<feature type="region of interest" description="Disordered" evidence="1">
    <location>
        <begin position="111"/>
        <end position="130"/>
    </location>
</feature>
<protein>
    <recommendedName>
        <fullName evidence="3">Ig-like domain-containing protein</fullName>
    </recommendedName>
</protein>
<gene>
    <name evidence="4" type="ORF">FSCOSCO3_A037989</name>
</gene>
<evidence type="ECO:0000313" key="5">
    <source>
        <dbReference type="Proteomes" id="UP001314229"/>
    </source>
</evidence>
<keyword evidence="2" id="KW-0812">Transmembrane</keyword>
<evidence type="ECO:0000256" key="2">
    <source>
        <dbReference type="SAM" id="Phobius"/>
    </source>
</evidence>
<evidence type="ECO:0000256" key="1">
    <source>
        <dbReference type="SAM" id="MobiDB-lite"/>
    </source>
</evidence>
<evidence type="ECO:0000259" key="3">
    <source>
        <dbReference type="PROSITE" id="PS50835"/>
    </source>
</evidence>
<keyword evidence="2" id="KW-0472">Membrane</keyword>
<dbReference type="InterPro" id="IPR036179">
    <property type="entry name" value="Ig-like_dom_sf"/>
</dbReference>
<name>A0AAV1QGD2_SCOSC</name>